<dbReference type="GO" id="GO:0006281">
    <property type="term" value="P:DNA repair"/>
    <property type="evidence" value="ECO:0007669"/>
    <property type="project" value="UniProtKB-KW"/>
</dbReference>
<evidence type="ECO:0000256" key="2">
    <source>
        <dbReference type="ARBA" id="ARBA00022763"/>
    </source>
</evidence>
<comment type="caution">
    <text evidence="5">The sequence shown here is derived from an EMBL/GenBank/DDBJ whole genome shotgun (WGS) entry which is preliminary data.</text>
</comment>
<organism evidence="5 6">
    <name type="scientific">Candidatus Methylumidiphilus alinenensis</name>
    <dbReference type="NCBI Taxonomy" id="2202197"/>
    <lineage>
        <taxon>Bacteria</taxon>
        <taxon>Pseudomonadati</taxon>
        <taxon>Pseudomonadota</taxon>
        <taxon>Gammaproteobacteria</taxon>
        <taxon>Methylococcales</taxon>
        <taxon>Candidatus Methylumidiphilus</taxon>
    </lineage>
</organism>
<dbReference type="GO" id="GO:0005829">
    <property type="term" value="C:cytosol"/>
    <property type="evidence" value="ECO:0007669"/>
    <property type="project" value="TreeGrafter"/>
</dbReference>
<dbReference type="Pfam" id="PF13438">
    <property type="entry name" value="DUF4113"/>
    <property type="match status" value="1"/>
</dbReference>
<protein>
    <recommendedName>
        <fullName evidence="4">UmuC domain-containing protein</fullName>
    </recommendedName>
</protein>
<dbReference type="InterPro" id="IPR043502">
    <property type="entry name" value="DNA/RNA_pol_sf"/>
</dbReference>
<sequence length="294" mass="33300">MFALVDANNFYVSCHRVFNPSLKGRPVVVLSNNDGCCVARSNEVKALGVKMGTPWFQLYDLAKQHGIIALSSNYCLYGDVSLRFMRILAEFSPAQEVYSIDECFLEEVAQAKKEIVSSRSFGKLVVKLDDLQQAVASYTARAAEKLRRQHSVAGALQVFLQTNPHKTNEPQYHPSIVIPLVEPTADTGLLVSHAMRGLKRIYKPGYRYQKAGVMLMELSDPKTCQPDLFSHVSTQDRQKSQRRMETLDHINRKMGRGTLRLAAEGFQHTWKVRTDYPSPRYTTRWAELPVAYAK</sequence>
<accession>A0A2W4QTK2</accession>
<dbReference type="EMBL" id="QJPH01000395">
    <property type="protein sequence ID" value="PZN75202.1"/>
    <property type="molecule type" value="Genomic_DNA"/>
</dbReference>
<dbReference type="InterPro" id="IPR050116">
    <property type="entry name" value="DNA_polymerase-Y"/>
</dbReference>
<evidence type="ECO:0000256" key="3">
    <source>
        <dbReference type="ARBA" id="ARBA00023204"/>
    </source>
</evidence>
<evidence type="ECO:0000313" key="6">
    <source>
        <dbReference type="Proteomes" id="UP000249396"/>
    </source>
</evidence>
<proteinExistence type="inferred from homology"/>
<dbReference type="GO" id="GO:0009432">
    <property type="term" value="P:SOS response"/>
    <property type="evidence" value="ECO:0007669"/>
    <property type="project" value="UniProtKB-KW"/>
</dbReference>
<comment type="similarity">
    <text evidence="1">Belongs to the DNA polymerase type-Y family.</text>
</comment>
<evidence type="ECO:0000256" key="1">
    <source>
        <dbReference type="ARBA" id="ARBA00010945"/>
    </source>
</evidence>
<dbReference type="InterPro" id="IPR043128">
    <property type="entry name" value="Rev_trsase/Diguanyl_cyclase"/>
</dbReference>
<dbReference type="Pfam" id="PF00817">
    <property type="entry name" value="IMS"/>
    <property type="match status" value="1"/>
</dbReference>
<dbReference type="PANTHER" id="PTHR11076">
    <property type="entry name" value="DNA REPAIR POLYMERASE UMUC / TRANSFERASE FAMILY MEMBER"/>
    <property type="match status" value="1"/>
</dbReference>
<dbReference type="GO" id="GO:0003887">
    <property type="term" value="F:DNA-directed DNA polymerase activity"/>
    <property type="evidence" value="ECO:0007669"/>
    <property type="project" value="TreeGrafter"/>
</dbReference>
<reference evidence="5 6" key="1">
    <citation type="journal article" date="2018" name="Aquat. Microb. Ecol.">
        <title>Gammaproteobacterial methanotrophs dominate.</title>
        <authorList>
            <person name="Rissanen A.J."/>
            <person name="Saarenheimo J."/>
            <person name="Tiirola M."/>
            <person name="Peura S."/>
            <person name="Aalto S.L."/>
            <person name="Karvinen A."/>
            <person name="Nykanen H."/>
        </authorList>
    </citation>
    <scope>NUCLEOTIDE SEQUENCE [LARGE SCALE GENOMIC DNA]</scope>
    <source>
        <strain evidence="5">AMbin10</strain>
    </source>
</reference>
<dbReference type="AlphaFoldDB" id="A0A2W4QTK2"/>
<name>A0A2W4QTK2_9GAMM</name>
<dbReference type="InterPro" id="IPR025188">
    <property type="entry name" value="DUF4113"/>
</dbReference>
<dbReference type="InterPro" id="IPR001126">
    <property type="entry name" value="UmuC"/>
</dbReference>
<dbReference type="PROSITE" id="PS50173">
    <property type="entry name" value="UMUC"/>
    <property type="match status" value="1"/>
</dbReference>
<dbReference type="PANTHER" id="PTHR11076:SF34">
    <property type="entry name" value="PROTEIN UMUC"/>
    <property type="match status" value="1"/>
</dbReference>
<keyword evidence="2" id="KW-0227">DNA damage</keyword>
<dbReference type="Proteomes" id="UP000249396">
    <property type="component" value="Unassembled WGS sequence"/>
</dbReference>
<dbReference type="SUPFAM" id="SSF56672">
    <property type="entry name" value="DNA/RNA polymerases"/>
    <property type="match status" value="1"/>
</dbReference>
<dbReference type="GO" id="GO:0042276">
    <property type="term" value="P:error-prone translesion synthesis"/>
    <property type="evidence" value="ECO:0007669"/>
    <property type="project" value="TreeGrafter"/>
</dbReference>
<dbReference type="Gene3D" id="3.30.70.270">
    <property type="match status" value="1"/>
</dbReference>
<evidence type="ECO:0000259" key="4">
    <source>
        <dbReference type="PROSITE" id="PS50173"/>
    </source>
</evidence>
<feature type="domain" description="UmuC" evidence="4">
    <location>
        <begin position="2"/>
        <end position="106"/>
    </location>
</feature>
<evidence type="ECO:0000313" key="5">
    <source>
        <dbReference type="EMBL" id="PZN75202.1"/>
    </source>
</evidence>
<gene>
    <name evidence="5" type="ORF">DM484_19355</name>
</gene>
<dbReference type="Gene3D" id="3.40.1170.60">
    <property type="match status" value="1"/>
</dbReference>
<keyword evidence="3" id="KW-0234">DNA repair</keyword>
<dbReference type="GO" id="GO:0003684">
    <property type="term" value="F:damaged DNA binding"/>
    <property type="evidence" value="ECO:0007669"/>
    <property type="project" value="InterPro"/>
</dbReference>